<evidence type="ECO:0000256" key="1">
    <source>
        <dbReference type="SAM" id="MobiDB-lite"/>
    </source>
</evidence>
<evidence type="ECO:0000313" key="3">
    <source>
        <dbReference type="EMBL" id="GAA1738900.1"/>
    </source>
</evidence>
<dbReference type="Pfam" id="PF08447">
    <property type="entry name" value="PAS_3"/>
    <property type="match status" value="1"/>
</dbReference>
<keyword evidence="4" id="KW-1185">Reference proteome</keyword>
<name>A0ABP4VXT4_9MICO</name>
<dbReference type="InterPro" id="IPR036388">
    <property type="entry name" value="WH-like_DNA-bd_sf"/>
</dbReference>
<dbReference type="InterPro" id="IPR013655">
    <property type="entry name" value="PAS_fold_3"/>
</dbReference>
<proteinExistence type="predicted"/>
<dbReference type="Gene3D" id="1.10.10.10">
    <property type="entry name" value="Winged helix-like DNA-binding domain superfamily/Winged helix DNA-binding domain"/>
    <property type="match status" value="1"/>
</dbReference>
<accession>A0ABP4VXT4</accession>
<feature type="region of interest" description="Disordered" evidence="1">
    <location>
        <begin position="196"/>
        <end position="216"/>
    </location>
</feature>
<dbReference type="PROSITE" id="PS50921">
    <property type="entry name" value="ANTAR"/>
    <property type="match status" value="1"/>
</dbReference>
<protein>
    <submittedName>
        <fullName evidence="3">PAS and ANTAR domain-containing protein</fullName>
    </submittedName>
</protein>
<feature type="domain" description="ANTAR" evidence="2">
    <location>
        <begin position="111"/>
        <end position="172"/>
    </location>
</feature>
<dbReference type="Gene3D" id="2.10.70.100">
    <property type="match status" value="1"/>
</dbReference>
<sequence>MLVGQYRVDLGSGRWWWSDEVFLVHGYEPGGVEPGLEVMRARQHPDDRDRVVREAMASLRTGRPFACAHRVVDARGRTRELLVTGQVRRGRDGRAAEVVGYVVDATPLQREAVDREVRRAIDSAFVSAASIEQAKGVLMATRGLDAAAAERVLAEAAGAAGCGLREAAAQLMAGLSRGSGFGEVADRRVQDVLAGVRPSKRPHVHEPQLARRRTAA</sequence>
<gene>
    <name evidence="3" type="ORF">GCM10009809_37760</name>
</gene>
<dbReference type="SUPFAM" id="SSF55785">
    <property type="entry name" value="PYP-like sensor domain (PAS domain)"/>
    <property type="match status" value="1"/>
</dbReference>
<dbReference type="EMBL" id="BAAAPM010000009">
    <property type="protein sequence ID" value="GAA1738900.1"/>
    <property type="molecule type" value="Genomic_DNA"/>
</dbReference>
<reference evidence="4" key="1">
    <citation type="journal article" date="2019" name="Int. J. Syst. Evol. Microbiol.">
        <title>The Global Catalogue of Microorganisms (GCM) 10K type strain sequencing project: providing services to taxonomists for standard genome sequencing and annotation.</title>
        <authorList>
            <consortium name="The Broad Institute Genomics Platform"/>
            <consortium name="The Broad Institute Genome Sequencing Center for Infectious Disease"/>
            <person name="Wu L."/>
            <person name="Ma J."/>
        </authorList>
    </citation>
    <scope>NUCLEOTIDE SEQUENCE [LARGE SCALE GENOMIC DNA]</scope>
    <source>
        <strain evidence="4">JCM 15589</strain>
    </source>
</reference>
<dbReference type="SMART" id="SM01012">
    <property type="entry name" value="ANTAR"/>
    <property type="match status" value="1"/>
</dbReference>
<dbReference type="CDD" id="cd00130">
    <property type="entry name" value="PAS"/>
    <property type="match status" value="1"/>
</dbReference>
<dbReference type="InterPro" id="IPR035965">
    <property type="entry name" value="PAS-like_dom_sf"/>
</dbReference>
<dbReference type="Proteomes" id="UP001501138">
    <property type="component" value="Unassembled WGS sequence"/>
</dbReference>
<evidence type="ECO:0000313" key="4">
    <source>
        <dbReference type="Proteomes" id="UP001501138"/>
    </source>
</evidence>
<dbReference type="InterPro" id="IPR000014">
    <property type="entry name" value="PAS"/>
</dbReference>
<dbReference type="Pfam" id="PF03861">
    <property type="entry name" value="ANTAR"/>
    <property type="match status" value="1"/>
</dbReference>
<organism evidence="3 4">
    <name type="scientific">Isoptericola hypogeus</name>
    <dbReference type="NCBI Taxonomy" id="300179"/>
    <lineage>
        <taxon>Bacteria</taxon>
        <taxon>Bacillati</taxon>
        <taxon>Actinomycetota</taxon>
        <taxon>Actinomycetes</taxon>
        <taxon>Micrococcales</taxon>
        <taxon>Promicromonosporaceae</taxon>
        <taxon>Isoptericola</taxon>
    </lineage>
</organism>
<comment type="caution">
    <text evidence="3">The sequence shown here is derived from an EMBL/GenBank/DDBJ whole genome shotgun (WGS) entry which is preliminary data.</text>
</comment>
<dbReference type="InterPro" id="IPR005561">
    <property type="entry name" value="ANTAR"/>
</dbReference>
<dbReference type="Gene3D" id="3.30.450.20">
    <property type="entry name" value="PAS domain"/>
    <property type="match status" value="1"/>
</dbReference>
<evidence type="ECO:0000259" key="2">
    <source>
        <dbReference type="PROSITE" id="PS50921"/>
    </source>
</evidence>